<evidence type="ECO:0000313" key="3">
    <source>
        <dbReference type="EMBL" id="RRA99989.1"/>
    </source>
</evidence>
<reference evidence="3 4" key="1">
    <citation type="submission" date="2018-11" db="EMBL/GenBank/DDBJ databases">
        <authorList>
            <person name="Zhou Z."/>
            <person name="Wang G."/>
        </authorList>
    </citation>
    <scope>NUCLEOTIDE SEQUENCE [LARGE SCALE GENOMIC DNA]</scope>
    <source>
        <strain evidence="3 4">KCTC52004</strain>
    </source>
</reference>
<evidence type="ECO:0000256" key="1">
    <source>
        <dbReference type="ARBA" id="ARBA00000274"/>
    </source>
</evidence>
<dbReference type="PANTHER" id="PTHR43393">
    <property type="entry name" value="CYTOKININ RIBOSIDE 5'-MONOPHOSPHATE PHOSPHORIBOHYDROLASE"/>
    <property type="match status" value="1"/>
</dbReference>
<comment type="similarity">
    <text evidence="2">Belongs to the LOG family.</text>
</comment>
<dbReference type="EC" id="3.2.2.n1" evidence="2"/>
<keyword evidence="2" id="KW-0378">Hydrolase</keyword>
<dbReference type="GO" id="GO:0008714">
    <property type="term" value="F:AMP nucleosidase activity"/>
    <property type="evidence" value="ECO:0007669"/>
    <property type="project" value="UniProtKB-EC"/>
</dbReference>
<dbReference type="InterPro" id="IPR005269">
    <property type="entry name" value="LOG"/>
</dbReference>
<name>A0A3P1BFX2_9BACT</name>
<comment type="caution">
    <text evidence="3">The sequence shown here is derived from an EMBL/GenBank/DDBJ whole genome shotgun (WGS) entry which is preliminary data.</text>
</comment>
<evidence type="ECO:0000256" key="2">
    <source>
        <dbReference type="RuleBase" id="RU363015"/>
    </source>
</evidence>
<dbReference type="AlphaFoldDB" id="A0A3P1BFX2"/>
<dbReference type="SUPFAM" id="SSF102405">
    <property type="entry name" value="MCP/YpsA-like"/>
    <property type="match status" value="1"/>
</dbReference>
<proteinExistence type="inferred from homology"/>
<dbReference type="InterPro" id="IPR052341">
    <property type="entry name" value="LOG_family_nucleotidases"/>
</dbReference>
<dbReference type="Pfam" id="PF03641">
    <property type="entry name" value="Lysine_decarbox"/>
    <property type="match status" value="1"/>
</dbReference>
<protein>
    <recommendedName>
        <fullName evidence="2">Cytokinin riboside 5'-monophosphate phosphoribohydrolase</fullName>
        <ecNumber evidence="2">3.2.2.n1</ecNumber>
    </recommendedName>
</protein>
<dbReference type="Gene3D" id="3.40.50.450">
    <property type="match status" value="1"/>
</dbReference>
<gene>
    <name evidence="3" type="ORF">EHT25_25535</name>
</gene>
<dbReference type="OrthoDB" id="9801098at2"/>
<dbReference type="RefSeq" id="WP_124878022.1">
    <property type="nucleotide sequence ID" value="NZ_RQJO01000011.1"/>
</dbReference>
<evidence type="ECO:0000313" key="4">
    <source>
        <dbReference type="Proteomes" id="UP000271925"/>
    </source>
</evidence>
<comment type="catalytic activity">
    <reaction evidence="1">
        <text>AMP + H2O = D-ribose 5-phosphate + adenine</text>
        <dbReference type="Rhea" id="RHEA:20129"/>
        <dbReference type="ChEBI" id="CHEBI:15377"/>
        <dbReference type="ChEBI" id="CHEBI:16708"/>
        <dbReference type="ChEBI" id="CHEBI:78346"/>
        <dbReference type="ChEBI" id="CHEBI:456215"/>
        <dbReference type="EC" id="3.2.2.4"/>
    </reaction>
</comment>
<keyword evidence="4" id="KW-1185">Reference proteome</keyword>
<sequence>MRTVPSGVSPATAKSVSPLLNTVLTQALEGPKSRQSELRFIGQIGWQFLKGFRALHFEGPCITVFGSARFKASHRYYQLAQQVGRAVSDLGFTVMTGGGPGLMEAANRGAFEAGGRSVGCNIRLPFEQKPNGYLHKQVTIDFFFVRKVLLVKYSYAFVVMPGGWGTMDELFETLTLVQTGILQRFPVVLMDRAYYQPLLDYLHQMIRAGTISEQDLKLVLLTDDLNEAMTHIRTYVESNFRVIRRRRPLWWLLEKI</sequence>
<dbReference type="Proteomes" id="UP000271925">
    <property type="component" value="Unassembled WGS sequence"/>
</dbReference>
<dbReference type="EMBL" id="RQJO01000011">
    <property type="protein sequence ID" value="RRA99989.1"/>
    <property type="molecule type" value="Genomic_DNA"/>
</dbReference>
<keyword evidence="2" id="KW-0203">Cytokinin biosynthesis</keyword>
<dbReference type="GO" id="GO:0009691">
    <property type="term" value="P:cytokinin biosynthetic process"/>
    <property type="evidence" value="ECO:0007669"/>
    <property type="project" value="UniProtKB-UniRule"/>
</dbReference>
<accession>A0A3P1BFX2</accession>
<dbReference type="PANTHER" id="PTHR43393:SF3">
    <property type="entry name" value="LYSINE DECARBOXYLASE-LIKE PROTEIN"/>
    <property type="match status" value="1"/>
</dbReference>
<dbReference type="NCBIfam" id="TIGR00730">
    <property type="entry name" value="Rossman fold protein, TIGR00730 family"/>
    <property type="match status" value="1"/>
</dbReference>
<dbReference type="GO" id="GO:0005829">
    <property type="term" value="C:cytosol"/>
    <property type="evidence" value="ECO:0007669"/>
    <property type="project" value="TreeGrafter"/>
</dbReference>
<organism evidence="3 4">
    <name type="scientific">Larkinella rosea</name>
    <dbReference type="NCBI Taxonomy" id="2025312"/>
    <lineage>
        <taxon>Bacteria</taxon>
        <taxon>Pseudomonadati</taxon>
        <taxon>Bacteroidota</taxon>
        <taxon>Cytophagia</taxon>
        <taxon>Cytophagales</taxon>
        <taxon>Spirosomataceae</taxon>
        <taxon>Larkinella</taxon>
    </lineage>
</organism>
<dbReference type="InterPro" id="IPR031100">
    <property type="entry name" value="LOG_fam"/>
</dbReference>